<proteinExistence type="predicted"/>
<dbReference type="RefSeq" id="WP_182503105.1">
    <property type="nucleotide sequence ID" value="NZ_JACJHX010000009.1"/>
</dbReference>
<dbReference type="SUPFAM" id="SSF55797">
    <property type="entry name" value="PR-1-like"/>
    <property type="match status" value="1"/>
</dbReference>
<dbReference type="InterPro" id="IPR014258">
    <property type="entry name" value="CAP_domain_YkwD-like"/>
</dbReference>
<evidence type="ECO:0000256" key="1">
    <source>
        <dbReference type="SAM" id="MobiDB-lite"/>
    </source>
</evidence>
<feature type="region of interest" description="Disordered" evidence="1">
    <location>
        <begin position="85"/>
        <end position="139"/>
    </location>
</feature>
<keyword evidence="4" id="KW-1185">Reference proteome</keyword>
<dbReference type="InterPro" id="IPR014044">
    <property type="entry name" value="CAP_dom"/>
</dbReference>
<dbReference type="PANTHER" id="PTHR31157">
    <property type="entry name" value="SCP DOMAIN-CONTAINING PROTEIN"/>
    <property type="match status" value="1"/>
</dbReference>
<dbReference type="Gene3D" id="3.40.33.10">
    <property type="entry name" value="CAP"/>
    <property type="match status" value="1"/>
</dbReference>
<gene>
    <name evidence="3" type="ORF">HNP81_002973</name>
</gene>
<comment type="caution">
    <text evidence="3">The sequence shown here is derived from an EMBL/GenBank/DDBJ whole genome shotgun (WGS) entry which is preliminary data.</text>
</comment>
<dbReference type="Proteomes" id="UP000626697">
    <property type="component" value="Unassembled WGS sequence"/>
</dbReference>
<feature type="compositionally biased region" description="Low complexity" evidence="1">
    <location>
        <begin position="113"/>
        <end position="125"/>
    </location>
</feature>
<sequence length="264" mass="28745">MKKKSLFTAAAAAALIFTGVGVKEADASTIKNVNIQTVAYKVNSQEDLQKVLDQYLAKYNIPVNYNISINKQFDAVAKQYTAKPAAPVKQPAKAPVQQPVKTPVAQPVEKPVQAPTAPTQTQTPPAQKPTNSGTPTSSTISQFEKEVVELTNAERAKNGLKALTIDTELSKVARAKSQDMKDRNYFDHTSPTYGSPFDMMKQFGISYSSAGENIAKGQTTPQQVVQAWMNSEGHRANILNASYTHIGVGYVQAGNYWTQMFIGK</sequence>
<dbReference type="CDD" id="cd05379">
    <property type="entry name" value="CAP_bacterial"/>
    <property type="match status" value="1"/>
</dbReference>
<reference evidence="3 4" key="1">
    <citation type="submission" date="2020-08" db="EMBL/GenBank/DDBJ databases">
        <title>Genomic Encyclopedia of Type Strains, Phase IV (KMG-IV): sequencing the most valuable type-strain genomes for metagenomic binning, comparative biology and taxonomic classification.</title>
        <authorList>
            <person name="Goeker M."/>
        </authorList>
    </citation>
    <scope>NUCLEOTIDE SEQUENCE [LARGE SCALE GENOMIC DNA]</scope>
    <source>
        <strain evidence="3 4">DSM 105481</strain>
    </source>
</reference>
<organism evidence="3 4">
    <name type="scientific">Peribacillus huizhouensis</name>
    <dbReference type="NCBI Taxonomy" id="1501239"/>
    <lineage>
        <taxon>Bacteria</taxon>
        <taxon>Bacillati</taxon>
        <taxon>Bacillota</taxon>
        <taxon>Bacilli</taxon>
        <taxon>Bacillales</taxon>
        <taxon>Bacillaceae</taxon>
        <taxon>Peribacillus</taxon>
    </lineage>
</organism>
<protein>
    <submittedName>
        <fullName evidence="3">YkwD family protein</fullName>
    </submittedName>
</protein>
<dbReference type="Pfam" id="PF00188">
    <property type="entry name" value="CAP"/>
    <property type="match status" value="1"/>
</dbReference>
<dbReference type="NCBIfam" id="TIGR02909">
    <property type="entry name" value="spore_YkwD"/>
    <property type="match status" value="1"/>
</dbReference>
<feature type="compositionally biased region" description="Polar residues" evidence="1">
    <location>
        <begin position="128"/>
        <end position="139"/>
    </location>
</feature>
<dbReference type="EMBL" id="JACJHX010000009">
    <property type="protein sequence ID" value="MBA9027682.1"/>
    <property type="molecule type" value="Genomic_DNA"/>
</dbReference>
<evidence type="ECO:0000313" key="3">
    <source>
        <dbReference type="EMBL" id="MBA9027682.1"/>
    </source>
</evidence>
<dbReference type="PANTHER" id="PTHR31157:SF1">
    <property type="entry name" value="SCP DOMAIN-CONTAINING PROTEIN"/>
    <property type="match status" value="1"/>
</dbReference>
<accession>A0ABR6CRM2</accession>
<evidence type="ECO:0000259" key="2">
    <source>
        <dbReference type="Pfam" id="PF00188"/>
    </source>
</evidence>
<feature type="domain" description="SCP" evidence="2">
    <location>
        <begin position="149"/>
        <end position="261"/>
    </location>
</feature>
<evidence type="ECO:0000313" key="4">
    <source>
        <dbReference type="Proteomes" id="UP000626697"/>
    </source>
</evidence>
<feature type="compositionally biased region" description="Low complexity" evidence="1">
    <location>
        <begin position="85"/>
        <end position="101"/>
    </location>
</feature>
<name>A0ABR6CRM2_9BACI</name>
<dbReference type="InterPro" id="IPR035940">
    <property type="entry name" value="CAP_sf"/>
</dbReference>